<dbReference type="Proteomes" id="UP001500190">
    <property type="component" value="Unassembled WGS sequence"/>
</dbReference>
<evidence type="ECO:0000313" key="1">
    <source>
        <dbReference type="EMBL" id="GAA1567795.1"/>
    </source>
</evidence>
<reference evidence="1 2" key="1">
    <citation type="journal article" date="2019" name="Int. J. Syst. Evol. Microbiol.">
        <title>The Global Catalogue of Microorganisms (GCM) 10K type strain sequencing project: providing services to taxonomists for standard genome sequencing and annotation.</title>
        <authorList>
            <consortium name="The Broad Institute Genomics Platform"/>
            <consortium name="The Broad Institute Genome Sequencing Center for Infectious Disease"/>
            <person name="Wu L."/>
            <person name="Ma J."/>
        </authorList>
    </citation>
    <scope>NUCLEOTIDE SEQUENCE [LARGE SCALE GENOMIC DNA]</scope>
    <source>
        <strain evidence="1 2">JCM 14304</strain>
    </source>
</reference>
<organism evidence="1 2">
    <name type="scientific">Kribbella karoonensis</name>
    <dbReference type="NCBI Taxonomy" id="324851"/>
    <lineage>
        <taxon>Bacteria</taxon>
        <taxon>Bacillati</taxon>
        <taxon>Actinomycetota</taxon>
        <taxon>Actinomycetes</taxon>
        <taxon>Propionibacteriales</taxon>
        <taxon>Kribbellaceae</taxon>
        <taxon>Kribbella</taxon>
    </lineage>
</organism>
<protein>
    <submittedName>
        <fullName evidence="1">Uncharacterized protein</fullName>
    </submittedName>
</protein>
<comment type="caution">
    <text evidence="1">The sequence shown here is derived from an EMBL/GenBank/DDBJ whole genome shotgun (WGS) entry which is preliminary data.</text>
</comment>
<proteinExistence type="predicted"/>
<accession>A0ABN2D0Z0</accession>
<dbReference type="EMBL" id="BAAAND010000001">
    <property type="protein sequence ID" value="GAA1567795.1"/>
    <property type="molecule type" value="Genomic_DNA"/>
</dbReference>
<gene>
    <name evidence="1" type="ORF">GCM10009742_07090</name>
</gene>
<keyword evidence="2" id="KW-1185">Reference proteome</keyword>
<name>A0ABN2D0Z0_9ACTN</name>
<evidence type="ECO:0000313" key="2">
    <source>
        <dbReference type="Proteomes" id="UP001500190"/>
    </source>
</evidence>
<sequence length="131" mass="13845">MDEPIVGTEGEPLDGVRENMRVLDRSGAELGSVELVKMGDPEAVTTAGQTGEGTAGGIIGVLRRAIGGAEPDIPEPLAARLLRKGFLKVDGKGALEREKYVSADQIDRVEDDNVHLNVDKADLVKATTRAP</sequence>